<dbReference type="AlphaFoldDB" id="A0A6J1Q6L8"/>
<evidence type="ECO:0000313" key="6">
    <source>
        <dbReference type="RefSeq" id="XP_024876540.1"/>
    </source>
</evidence>
<keyword evidence="1 3" id="KW-0479">Metal-binding</keyword>
<dbReference type="Proteomes" id="UP000504618">
    <property type="component" value="Unplaced"/>
</dbReference>
<name>A0A6J1Q6L8_9HYME</name>
<keyword evidence="2" id="KW-0862">Zinc</keyword>
<evidence type="ECO:0000259" key="4">
    <source>
        <dbReference type="PROSITE" id="PS50089"/>
    </source>
</evidence>
<dbReference type="RefSeq" id="XP_024876540.1">
    <property type="nucleotide sequence ID" value="XM_025020772.1"/>
</dbReference>
<sequence>MTDEEIITSENDNYEICTDFLSESCNSTSEEPLRIANSNINANISGDLLTLVQRQDSVKNEQLQDEQFTSENATDMDVTINNTRNFTSANPIITTEDTQNTNNISNLSQSNNEFGEERIYNIPEDDFGYWYEDQESTLESDCVPYHKVERHSLETCEENRETKRSDRTCTACIDAEANQVFIPCGHICCCEECANHIMRENDYVKKCPICKEEISTVYKVYMS</sequence>
<evidence type="ECO:0000256" key="1">
    <source>
        <dbReference type="ARBA" id="ARBA00022771"/>
    </source>
</evidence>
<feature type="domain" description="RING-type" evidence="4">
    <location>
        <begin position="169"/>
        <end position="211"/>
    </location>
</feature>
<evidence type="ECO:0000256" key="3">
    <source>
        <dbReference type="PROSITE-ProRule" id="PRU00175"/>
    </source>
</evidence>
<dbReference type="InterPro" id="IPR001841">
    <property type="entry name" value="Znf_RING"/>
</dbReference>
<keyword evidence="1 3" id="KW-0863">Zinc-finger</keyword>
<dbReference type="GO" id="GO:0008270">
    <property type="term" value="F:zinc ion binding"/>
    <property type="evidence" value="ECO:0007669"/>
    <property type="project" value="UniProtKB-KW"/>
</dbReference>
<protein>
    <submittedName>
        <fullName evidence="6">E3 ubiquitin-protein ligase cblA-like</fullName>
    </submittedName>
</protein>
<dbReference type="SUPFAM" id="SSF57850">
    <property type="entry name" value="RING/U-box"/>
    <property type="match status" value="1"/>
</dbReference>
<dbReference type="Gene3D" id="3.30.40.10">
    <property type="entry name" value="Zinc/RING finger domain, C3HC4 (zinc finger)"/>
    <property type="match status" value="1"/>
</dbReference>
<evidence type="ECO:0000313" key="5">
    <source>
        <dbReference type="Proteomes" id="UP000504618"/>
    </source>
</evidence>
<evidence type="ECO:0000256" key="2">
    <source>
        <dbReference type="ARBA" id="ARBA00022833"/>
    </source>
</evidence>
<dbReference type="InterPro" id="IPR013083">
    <property type="entry name" value="Znf_RING/FYVE/PHD"/>
</dbReference>
<dbReference type="GeneID" id="112457608"/>
<proteinExistence type="predicted"/>
<dbReference type="OrthoDB" id="7554166at2759"/>
<dbReference type="Pfam" id="PF13920">
    <property type="entry name" value="zf-C3HC4_3"/>
    <property type="match status" value="1"/>
</dbReference>
<dbReference type="PROSITE" id="PS50089">
    <property type="entry name" value="ZF_RING_2"/>
    <property type="match status" value="1"/>
</dbReference>
<reference evidence="6" key="1">
    <citation type="submission" date="2025-08" db="UniProtKB">
        <authorList>
            <consortium name="RefSeq"/>
        </authorList>
    </citation>
    <scope>IDENTIFICATION</scope>
    <source>
        <tissue evidence="6">Whole body</tissue>
    </source>
</reference>
<organism evidence="5 6">
    <name type="scientific">Temnothorax curvispinosus</name>
    <dbReference type="NCBI Taxonomy" id="300111"/>
    <lineage>
        <taxon>Eukaryota</taxon>
        <taxon>Metazoa</taxon>
        <taxon>Ecdysozoa</taxon>
        <taxon>Arthropoda</taxon>
        <taxon>Hexapoda</taxon>
        <taxon>Insecta</taxon>
        <taxon>Pterygota</taxon>
        <taxon>Neoptera</taxon>
        <taxon>Endopterygota</taxon>
        <taxon>Hymenoptera</taxon>
        <taxon>Apocrita</taxon>
        <taxon>Aculeata</taxon>
        <taxon>Formicoidea</taxon>
        <taxon>Formicidae</taxon>
        <taxon>Myrmicinae</taxon>
        <taxon>Temnothorax</taxon>
    </lineage>
</organism>
<dbReference type="PANTHER" id="PTHR22696">
    <property type="entry name" value="E3 UBIQUITIN-PROTEIN LIGASE RNF26"/>
    <property type="match status" value="1"/>
</dbReference>
<accession>A0A6J1Q6L8</accession>
<keyword evidence="5" id="KW-1185">Reference proteome</keyword>
<gene>
    <name evidence="6" type="primary">LOC112457608</name>
</gene>